<dbReference type="Pfam" id="PF03514">
    <property type="entry name" value="GRAS"/>
    <property type="match status" value="1"/>
</dbReference>
<keyword evidence="2" id="KW-0804">Transcription</keyword>
<dbReference type="PANTHER" id="PTHR31636">
    <property type="entry name" value="OSJNBA0084A10.13 PROTEIN-RELATED"/>
    <property type="match status" value="1"/>
</dbReference>
<evidence type="ECO:0000313" key="5">
    <source>
        <dbReference type="Proteomes" id="UP000822688"/>
    </source>
</evidence>
<name>A0A8T0GYW7_CERPU</name>
<protein>
    <submittedName>
        <fullName evidence="4">Uncharacterized protein</fullName>
    </submittedName>
</protein>
<keyword evidence="1" id="KW-0805">Transcription regulation</keyword>
<evidence type="ECO:0000313" key="4">
    <source>
        <dbReference type="EMBL" id="KAG0563324.1"/>
    </source>
</evidence>
<organism evidence="4 5">
    <name type="scientific">Ceratodon purpureus</name>
    <name type="common">Fire moss</name>
    <name type="synonym">Dicranum purpureum</name>
    <dbReference type="NCBI Taxonomy" id="3225"/>
    <lineage>
        <taxon>Eukaryota</taxon>
        <taxon>Viridiplantae</taxon>
        <taxon>Streptophyta</taxon>
        <taxon>Embryophyta</taxon>
        <taxon>Bryophyta</taxon>
        <taxon>Bryophytina</taxon>
        <taxon>Bryopsida</taxon>
        <taxon>Dicranidae</taxon>
        <taxon>Pseudoditrichales</taxon>
        <taxon>Ditrichaceae</taxon>
        <taxon>Ceratodon</taxon>
    </lineage>
</organism>
<dbReference type="AlphaFoldDB" id="A0A8T0GYW7"/>
<feature type="region of interest" description="Disordered" evidence="3">
    <location>
        <begin position="1"/>
        <end position="56"/>
    </location>
</feature>
<evidence type="ECO:0000256" key="3">
    <source>
        <dbReference type="SAM" id="MobiDB-lite"/>
    </source>
</evidence>
<evidence type="ECO:0000256" key="2">
    <source>
        <dbReference type="ARBA" id="ARBA00023163"/>
    </source>
</evidence>
<dbReference type="EMBL" id="CM026429">
    <property type="protein sequence ID" value="KAG0563324.1"/>
    <property type="molecule type" value="Genomic_DNA"/>
</dbReference>
<comment type="caution">
    <text evidence="4">The sequence shown here is derived from an EMBL/GenBank/DDBJ whole genome shotgun (WGS) entry which is preliminary data.</text>
</comment>
<keyword evidence="5" id="KW-1185">Reference proteome</keyword>
<reference evidence="4" key="1">
    <citation type="submission" date="2020-06" db="EMBL/GenBank/DDBJ databases">
        <title>WGS assembly of Ceratodon purpureus strain R40.</title>
        <authorList>
            <person name="Carey S.B."/>
            <person name="Jenkins J."/>
            <person name="Shu S."/>
            <person name="Lovell J.T."/>
            <person name="Sreedasyam A."/>
            <person name="Maumus F."/>
            <person name="Tiley G.P."/>
            <person name="Fernandez-Pozo N."/>
            <person name="Barry K."/>
            <person name="Chen C."/>
            <person name="Wang M."/>
            <person name="Lipzen A."/>
            <person name="Daum C."/>
            <person name="Saski C.A."/>
            <person name="Payton A.C."/>
            <person name="Mcbreen J.C."/>
            <person name="Conrad R.E."/>
            <person name="Kollar L.M."/>
            <person name="Olsson S."/>
            <person name="Huttunen S."/>
            <person name="Landis J.B."/>
            <person name="Wickett N.J."/>
            <person name="Johnson M.G."/>
            <person name="Rensing S.A."/>
            <person name="Grimwood J."/>
            <person name="Schmutz J."/>
            <person name="Mcdaniel S.F."/>
        </authorList>
    </citation>
    <scope>NUCLEOTIDE SEQUENCE</scope>
    <source>
        <strain evidence="4">R40</strain>
    </source>
</reference>
<accession>A0A8T0GYW7</accession>
<gene>
    <name evidence="4" type="ORF">KC19_8G021800</name>
</gene>
<evidence type="ECO:0000256" key="1">
    <source>
        <dbReference type="ARBA" id="ARBA00023015"/>
    </source>
</evidence>
<dbReference type="PROSITE" id="PS50985">
    <property type="entry name" value="GRAS"/>
    <property type="match status" value="1"/>
</dbReference>
<feature type="compositionally biased region" description="Low complexity" evidence="3">
    <location>
        <begin position="10"/>
        <end position="56"/>
    </location>
</feature>
<dbReference type="InterPro" id="IPR005202">
    <property type="entry name" value="TF_GRAS"/>
</dbReference>
<sequence length="754" mass="84513">MFGMLGMWQSRAGSGATESGSGSPSSGSPLASQLQQAWLQSQIQSPRSQSPRQSPQVMKIQKRGVVQDVSAEKGHQQFHQVASDLSSIVADHAGVQSFGMARNEELYFHKSRHETPEFPKRPVFPQLVSYSKKQDLPQRSRSGNVNSEFRTSSSALSCVSSQRSGSLSPSCSFTSRDFLMPESDDTFEAVDSPDDVDALGLAAEAGSFVRFLDSIVDMDENAEEERKLTLQEDLDYQAIAKELDDLIQADGLEIRESESTTGEAYDNSWTTAGFVPTEESVTDKFIHAYTCNLNKHVTDVSGNVDASTWINERDVCTDHSDSSWDWDLECIRAKSGGNRRNTAPWSSFHGQDFSLGRDMSLDAFTSFTPGCVDLKGLLLRCALVVSQDDVRGANDLIRELRHHSSAYGNSLQRMAYYYMEALVAKMSGTGAQLYTAISSNTPSTATMLKANRLFVDYSPYIKVSHFFSTKSILDAFEGAERVHLVDYGVDYGLQWPCLIQRLSQRKEGPPHLRITCIDLPQPGNNFKPSARVKEVGRRLEEFAKLWGVPFEFEALADKWESITAEKLCLKDDEVLAVNCQYRLRNLLDESIMAASPRKVVLDRIRSMNPKVFVMLVVNANYNAPFFMTRFRESMKYYSTMFDAMEVSMPASDPDRIILEKEFYGREILNIVACDGLDRVERAEPYRQWQSRTQRAGFSQKALPPVLISKIQSMMGSFHKDYGVGEDGGWFLMGWKNQIVRALTVWEPTPATSNP</sequence>
<proteinExistence type="predicted"/>
<dbReference type="Proteomes" id="UP000822688">
    <property type="component" value="Chromosome 8"/>
</dbReference>